<dbReference type="RefSeq" id="WP_184296424.1">
    <property type="nucleotide sequence ID" value="NZ_JACHLP010000001.1"/>
</dbReference>
<evidence type="ECO:0000256" key="1">
    <source>
        <dbReference type="SAM" id="MobiDB-lite"/>
    </source>
</evidence>
<keyword evidence="3" id="KW-1185">Reference proteome</keyword>
<dbReference type="AlphaFoldDB" id="A0A840L6R4"/>
<organism evidence="2 3">
    <name type="scientific">Roseateles oligotrophus</name>
    <dbReference type="NCBI Taxonomy" id="1769250"/>
    <lineage>
        <taxon>Bacteria</taxon>
        <taxon>Pseudomonadati</taxon>
        <taxon>Pseudomonadota</taxon>
        <taxon>Betaproteobacteria</taxon>
        <taxon>Burkholderiales</taxon>
        <taxon>Sphaerotilaceae</taxon>
        <taxon>Roseateles</taxon>
    </lineage>
</organism>
<gene>
    <name evidence="2" type="ORF">HNP55_000820</name>
</gene>
<feature type="compositionally biased region" description="Polar residues" evidence="1">
    <location>
        <begin position="1"/>
        <end position="14"/>
    </location>
</feature>
<name>A0A840L6R4_9BURK</name>
<evidence type="ECO:0000313" key="3">
    <source>
        <dbReference type="Proteomes" id="UP000562027"/>
    </source>
</evidence>
<protein>
    <submittedName>
        <fullName evidence="2">Hemin uptake protein HemP</fullName>
    </submittedName>
</protein>
<reference evidence="2 3" key="1">
    <citation type="submission" date="2020-08" db="EMBL/GenBank/DDBJ databases">
        <title>Functional genomics of gut bacteria from endangered species of beetles.</title>
        <authorList>
            <person name="Carlos-Shanley C."/>
        </authorList>
    </citation>
    <scope>NUCLEOTIDE SEQUENCE [LARGE SCALE GENOMIC DNA]</scope>
    <source>
        <strain evidence="2 3">S00239</strain>
    </source>
</reference>
<feature type="compositionally biased region" description="Polar residues" evidence="1">
    <location>
        <begin position="31"/>
        <end position="44"/>
    </location>
</feature>
<sequence>MDAQFNPTAASTPYPSELDAPPKASLAQARSPYSTSQQTVQQACRPSASSHASLAPASSHKHEQATLPRFNSEQLLNGAREMEIEHGGSLYRLRLTALGKLILTK</sequence>
<dbReference type="Gene3D" id="2.10.70.10">
    <property type="entry name" value="Complement Module, domain 1"/>
    <property type="match status" value="1"/>
</dbReference>
<dbReference type="Proteomes" id="UP000562027">
    <property type="component" value="Unassembled WGS sequence"/>
</dbReference>
<dbReference type="Pfam" id="PF10636">
    <property type="entry name" value="hemP"/>
    <property type="match status" value="1"/>
</dbReference>
<dbReference type="EMBL" id="JACHLP010000001">
    <property type="protein sequence ID" value="MBB4842325.1"/>
    <property type="molecule type" value="Genomic_DNA"/>
</dbReference>
<feature type="compositionally biased region" description="Low complexity" evidence="1">
    <location>
        <begin position="46"/>
        <end position="58"/>
    </location>
</feature>
<evidence type="ECO:0000313" key="2">
    <source>
        <dbReference type="EMBL" id="MBB4842325.1"/>
    </source>
</evidence>
<feature type="region of interest" description="Disordered" evidence="1">
    <location>
        <begin position="1"/>
        <end position="71"/>
    </location>
</feature>
<proteinExistence type="predicted"/>
<comment type="caution">
    <text evidence="2">The sequence shown here is derived from an EMBL/GenBank/DDBJ whole genome shotgun (WGS) entry which is preliminary data.</text>
</comment>
<accession>A0A840L6R4</accession>
<dbReference type="InterPro" id="IPR019600">
    <property type="entry name" value="Hemin_uptake_protein_HemP"/>
</dbReference>